<organism evidence="2 3">
    <name type="scientific">Pseudomonas savastanoi pv. glycinea str. race 4</name>
    <dbReference type="NCBI Taxonomy" id="875330"/>
    <lineage>
        <taxon>Bacteria</taxon>
        <taxon>Pseudomonadati</taxon>
        <taxon>Pseudomonadota</taxon>
        <taxon>Gammaproteobacteria</taxon>
        <taxon>Pseudomonadales</taxon>
        <taxon>Pseudomonadaceae</taxon>
        <taxon>Pseudomonas</taxon>
    </lineage>
</organism>
<proteinExistence type="predicted"/>
<gene>
    <name evidence="2" type="ORF">Pgy4_15194</name>
</gene>
<feature type="compositionally biased region" description="Basic and acidic residues" evidence="1">
    <location>
        <begin position="42"/>
        <end position="59"/>
    </location>
</feature>
<reference evidence="2 3" key="1">
    <citation type="journal article" date="2011" name="PLoS Pathog.">
        <title>Dynamic evolution of pathogenicity revealed by sequencing and comparative genomics of 19 Pseudomonas syringae isolates.</title>
        <authorList>
            <person name="Baltrus D.A."/>
            <person name="Nishimura M.T."/>
            <person name="Romanchuk A."/>
            <person name="Chang J.H."/>
            <person name="Mukhtar M.S."/>
            <person name="Cherkis K."/>
            <person name="Roach J."/>
            <person name="Grant S.R."/>
            <person name="Jones C.D."/>
            <person name="Dangl J.L."/>
        </authorList>
    </citation>
    <scope>NUCLEOTIDE SEQUENCE [LARGE SCALE GENOMIC DNA]</scope>
    <source>
        <strain evidence="3">race 4</strain>
    </source>
</reference>
<dbReference type="Proteomes" id="UP000005466">
    <property type="component" value="Unassembled WGS sequence"/>
</dbReference>
<accession>F3C5R7</accession>
<protein>
    <submittedName>
        <fullName evidence="2">Uncharacterized protein</fullName>
    </submittedName>
</protein>
<feature type="non-terminal residue" evidence="2">
    <location>
        <position position="59"/>
    </location>
</feature>
<comment type="caution">
    <text evidence="2">The sequence shown here is derived from an EMBL/GenBank/DDBJ whole genome shotgun (WGS) entry which is preliminary data.</text>
</comment>
<name>F3C5R7_PSESG</name>
<evidence type="ECO:0000256" key="1">
    <source>
        <dbReference type="SAM" id="MobiDB-lite"/>
    </source>
</evidence>
<dbReference type="EMBL" id="ADWY01000683">
    <property type="protein sequence ID" value="EGH13891.1"/>
    <property type="molecule type" value="Genomic_DNA"/>
</dbReference>
<dbReference type="HOGENOM" id="CLU_2966531_0_0_6"/>
<dbReference type="AlphaFoldDB" id="F3C5R7"/>
<evidence type="ECO:0000313" key="2">
    <source>
        <dbReference type="EMBL" id="EGH13891.1"/>
    </source>
</evidence>
<feature type="region of interest" description="Disordered" evidence="1">
    <location>
        <begin position="39"/>
        <end position="59"/>
    </location>
</feature>
<sequence length="59" mass="6599">MEAGAAQELNIVPMLRVGMHPVTLRVTDLRSNTLSRLGAEASEMRSRAERGNERHNRIV</sequence>
<evidence type="ECO:0000313" key="3">
    <source>
        <dbReference type="Proteomes" id="UP000005466"/>
    </source>
</evidence>